<dbReference type="PANTHER" id="PTHR12128">
    <property type="entry name" value="DIHYDRODIPICOLINATE SYNTHASE"/>
    <property type="match status" value="1"/>
</dbReference>
<keyword evidence="10" id="KW-0704">Schiff base</keyword>
<dbReference type="EC" id="4.3.3.7" evidence="4"/>
<evidence type="ECO:0000256" key="5">
    <source>
        <dbReference type="ARBA" id="ARBA00022490"/>
    </source>
</evidence>
<name>A0A7W9B862_9SPHN</name>
<feature type="active site" description="Proton donor/acceptor" evidence="13">
    <location>
        <position position="137"/>
    </location>
</feature>
<dbReference type="PANTHER" id="PTHR12128:SF66">
    <property type="entry name" value="4-HYDROXY-2-OXOGLUTARATE ALDOLASE, MITOCHONDRIAL"/>
    <property type="match status" value="1"/>
</dbReference>
<evidence type="ECO:0000256" key="12">
    <source>
        <dbReference type="PIRNR" id="PIRNR001365"/>
    </source>
</evidence>
<sequence>MSRSRVEGSFVATVTPFDARGEIDFGAWRMLIEHQHRHGTAAMLFMGSTGEPSLLSPEEKKRVVVETAKMRPPDMAFYYGCTGASTEQVIENVRFAAANGADGAVIAAPPYICASEADIEQFYLDVADASDLPLGIYNNPPRVKTDLHWDQLLRLFQHPNIVIHKESTARVGQIAQILAAAPDVSVMCCDSPNLGLVVPTMALGGHGTANMGGNIAPAEMAAISKPWADDGDAEAFRAQYLALLPLLHFNYSAINPVAIKSLMRACGLPVGGLRKPLRELPEDEIGKGLAILRAAGLGHRYGYDVSG</sequence>
<evidence type="ECO:0000256" key="7">
    <source>
        <dbReference type="ARBA" id="ARBA00022915"/>
    </source>
</evidence>
<comment type="catalytic activity">
    <reaction evidence="11">
        <text>L-aspartate 4-semialdehyde + pyruvate = (2S,4S)-4-hydroxy-2,3,4,5-tetrahydrodipicolinate + H2O + H(+)</text>
        <dbReference type="Rhea" id="RHEA:34171"/>
        <dbReference type="ChEBI" id="CHEBI:15361"/>
        <dbReference type="ChEBI" id="CHEBI:15377"/>
        <dbReference type="ChEBI" id="CHEBI:15378"/>
        <dbReference type="ChEBI" id="CHEBI:67139"/>
        <dbReference type="ChEBI" id="CHEBI:537519"/>
        <dbReference type="EC" id="4.3.3.7"/>
    </reaction>
</comment>
<dbReference type="SUPFAM" id="SSF51569">
    <property type="entry name" value="Aldolase"/>
    <property type="match status" value="1"/>
</dbReference>
<accession>A0A7W9B862</accession>
<dbReference type="UniPathway" id="UPA00034">
    <property type="reaction ID" value="UER00017"/>
</dbReference>
<dbReference type="AlphaFoldDB" id="A0A7W9B862"/>
<dbReference type="InterPro" id="IPR002220">
    <property type="entry name" value="DapA-like"/>
</dbReference>
<comment type="similarity">
    <text evidence="3 12">Belongs to the DapA family.</text>
</comment>
<dbReference type="GO" id="GO:0008840">
    <property type="term" value="F:4-hydroxy-tetrahydrodipicolinate synthase activity"/>
    <property type="evidence" value="ECO:0007669"/>
    <property type="project" value="UniProtKB-EC"/>
</dbReference>
<keyword evidence="8" id="KW-0457">Lysine biosynthesis</keyword>
<comment type="caution">
    <text evidence="15">The sequence shown here is derived from an EMBL/GenBank/DDBJ whole genome shotgun (WGS) entry which is preliminary data.</text>
</comment>
<evidence type="ECO:0000256" key="10">
    <source>
        <dbReference type="ARBA" id="ARBA00023270"/>
    </source>
</evidence>
<evidence type="ECO:0000256" key="11">
    <source>
        <dbReference type="ARBA" id="ARBA00047836"/>
    </source>
</evidence>
<dbReference type="SMART" id="SM01130">
    <property type="entry name" value="DHDPS"/>
    <property type="match status" value="1"/>
</dbReference>
<comment type="function">
    <text evidence="1">Catalyzes the condensation of (S)-aspartate-beta-semialdehyde [(S)-ASA] and pyruvate to 4-hydroxy-tetrahydrodipicolinate (HTPA).</text>
</comment>
<keyword evidence="6" id="KW-0028">Amino-acid biosynthesis</keyword>
<evidence type="ECO:0000256" key="8">
    <source>
        <dbReference type="ARBA" id="ARBA00023154"/>
    </source>
</evidence>
<dbReference type="GO" id="GO:0009089">
    <property type="term" value="P:lysine biosynthetic process via diaminopimelate"/>
    <property type="evidence" value="ECO:0007669"/>
    <property type="project" value="UniProtKB-UniPathway"/>
</dbReference>
<dbReference type="Gene3D" id="3.20.20.70">
    <property type="entry name" value="Aldolase class I"/>
    <property type="match status" value="1"/>
</dbReference>
<dbReference type="PIRSF" id="PIRSF001365">
    <property type="entry name" value="DHDPS"/>
    <property type="match status" value="1"/>
</dbReference>
<keyword evidence="16" id="KW-1185">Reference proteome</keyword>
<protein>
    <recommendedName>
        <fullName evidence="4">4-hydroxy-tetrahydrodipicolinate synthase</fullName>
        <ecNumber evidence="4">4.3.3.7</ecNumber>
    </recommendedName>
</protein>
<evidence type="ECO:0000313" key="15">
    <source>
        <dbReference type="EMBL" id="MBB5708032.1"/>
    </source>
</evidence>
<keyword evidence="7" id="KW-0220">Diaminopimelate biosynthesis</keyword>
<dbReference type="CDD" id="cd00950">
    <property type="entry name" value="DHDPS"/>
    <property type="match status" value="1"/>
</dbReference>
<evidence type="ECO:0000256" key="13">
    <source>
        <dbReference type="PIRSR" id="PIRSR001365-1"/>
    </source>
</evidence>
<dbReference type="Proteomes" id="UP000537161">
    <property type="component" value="Unassembled WGS sequence"/>
</dbReference>
<dbReference type="EMBL" id="JACIJH010000014">
    <property type="protein sequence ID" value="MBB5708032.1"/>
    <property type="molecule type" value="Genomic_DNA"/>
</dbReference>
<evidence type="ECO:0000256" key="14">
    <source>
        <dbReference type="PIRSR" id="PIRSR001365-2"/>
    </source>
</evidence>
<keyword evidence="9 12" id="KW-0456">Lyase</keyword>
<evidence type="ECO:0000256" key="2">
    <source>
        <dbReference type="ARBA" id="ARBA00005120"/>
    </source>
</evidence>
<feature type="active site" description="Schiff-base intermediate with substrate" evidence="13">
    <location>
        <position position="165"/>
    </location>
</feature>
<evidence type="ECO:0000256" key="6">
    <source>
        <dbReference type="ARBA" id="ARBA00022605"/>
    </source>
</evidence>
<dbReference type="RefSeq" id="WP_184100424.1">
    <property type="nucleotide sequence ID" value="NZ_JACIJH010000014.1"/>
</dbReference>
<proteinExistence type="inferred from homology"/>
<dbReference type="InterPro" id="IPR005263">
    <property type="entry name" value="DapA"/>
</dbReference>
<evidence type="ECO:0000256" key="4">
    <source>
        <dbReference type="ARBA" id="ARBA00012086"/>
    </source>
</evidence>
<feature type="binding site" evidence="14">
    <location>
        <position position="49"/>
    </location>
    <ligand>
        <name>pyruvate</name>
        <dbReference type="ChEBI" id="CHEBI:15361"/>
    </ligand>
</feature>
<gene>
    <name evidence="15" type="ORF">FHR21_003409</name>
</gene>
<dbReference type="GO" id="GO:0019877">
    <property type="term" value="P:diaminopimelate biosynthetic process"/>
    <property type="evidence" value="ECO:0007669"/>
    <property type="project" value="UniProtKB-KW"/>
</dbReference>
<keyword evidence="5" id="KW-0963">Cytoplasm</keyword>
<organism evidence="15 16">
    <name type="scientific">Sphingopyxis panaciterrulae</name>
    <dbReference type="NCBI Taxonomy" id="462372"/>
    <lineage>
        <taxon>Bacteria</taxon>
        <taxon>Pseudomonadati</taxon>
        <taxon>Pseudomonadota</taxon>
        <taxon>Alphaproteobacteria</taxon>
        <taxon>Sphingomonadales</taxon>
        <taxon>Sphingomonadaceae</taxon>
        <taxon>Sphingopyxis</taxon>
    </lineage>
</organism>
<evidence type="ECO:0000256" key="1">
    <source>
        <dbReference type="ARBA" id="ARBA00003294"/>
    </source>
</evidence>
<reference evidence="15 16" key="1">
    <citation type="submission" date="2020-08" db="EMBL/GenBank/DDBJ databases">
        <title>Genomic Encyclopedia of Type Strains, Phase IV (KMG-IV): sequencing the most valuable type-strain genomes for metagenomic binning, comparative biology and taxonomic classification.</title>
        <authorList>
            <person name="Goeker M."/>
        </authorList>
    </citation>
    <scope>NUCLEOTIDE SEQUENCE [LARGE SCALE GENOMIC DNA]</scope>
    <source>
        <strain evidence="15 16">DSM 27163</strain>
    </source>
</reference>
<dbReference type="InterPro" id="IPR013785">
    <property type="entry name" value="Aldolase_TIM"/>
</dbReference>
<evidence type="ECO:0000256" key="3">
    <source>
        <dbReference type="ARBA" id="ARBA00007592"/>
    </source>
</evidence>
<comment type="pathway">
    <text evidence="2">Amino-acid biosynthesis; L-lysine biosynthesis via DAP pathway; (S)-tetrahydrodipicolinate from L-aspartate: step 3/4.</text>
</comment>
<evidence type="ECO:0000313" key="16">
    <source>
        <dbReference type="Proteomes" id="UP000537161"/>
    </source>
</evidence>
<dbReference type="Pfam" id="PF00701">
    <property type="entry name" value="DHDPS"/>
    <property type="match status" value="1"/>
</dbReference>
<evidence type="ECO:0000256" key="9">
    <source>
        <dbReference type="ARBA" id="ARBA00023239"/>
    </source>
</evidence>